<accession>A0AAV0YAA0</accession>
<reference evidence="1 2" key="1">
    <citation type="submission" date="2023-01" db="EMBL/GenBank/DDBJ databases">
        <authorList>
            <person name="Whitehead M."/>
        </authorList>
    </citation>
    <scope>NUCLEOTIDE SEQUENCE [LARGE SCALE GENOMIC DNA]</scope>
</reference>
<organism evidence="1 2">
    <name type="scientific">Macrosiphum euphorbiae</name>
    <name type="common">potato aphid</name>
    <dbReference type="NCBI Taxonomy" id="13131"/>
    <lineage>
        <taxon>Eukaryota</taxon>
        <taxon>Metazoa</taxon>
        <taxon>Ecdysozoa</taxon>
        <taxon>Arthropoda</taxon>
        <taxon>Hexapoda</taxon>
        <taxon>Insecta</taxon>
        <taxon>Pterygota</taxon>
        <taxon>Neoptera</taxon>
        <taxon>Paraneoptera</taxon>
        <taxon>Hemiptera</taxon>
        <taxon>Sternorrhyncha</taxon>
        <taxon>Aphidomorpha</taxon>
        <taxon>Aphidoidea</taxon>
        <taxon>Aphididae</taxon>
        <taxon>Macrosiphini</taxon>
        <taxon>Macrosiphum</taxon>
    </lineage>
</organism>
<proteinExistence type="predicted"/>
<evidence type="ECO:0000313" key="2">
    <source>
        <dbReference type="Proteomes" id="UP001160148"/>
    </source>
</evidence>
<dbReference type="EMBL" id="CARXXK010001528">
    <property type="protein sequence ID" value="CAI6376629.1"/>
    <property type="molecule type" value="Genomic_DNA"/>
</dbReference>
<sequence>MGNPLGSHSGVHKIGCIYYTIPALPPEYLSSLENIFPAFLFHSSDRGAHKFDNKTMFSALINTLIDLEENGDNLGLNSMLGFVHSFSANHYCRICRLQKCDLQTMLKDLLKPKFHILTHYGRLLLQNGPISLTSSLRFEAKHKVLKAYSNSIPCRINLGHTLSHKLQLQMVDRFLTQRGLQPDLKVGSCIKIIEFSQCVLDLLPIEFKLDTVLVSSIEYKGVTFKPAMTPYLVYELYLTVGFDNHFHAYEIKKYDEKELNISGCYIKDLSDITPTVSRVLSNGKLYATLRYAL</sequence>
<dbReference type="AlphaFoldDB" id="A0AAV0YAA0"/>
<comment type="caution">
    <text evidence="1">The sequence shown here is derived from an EMBL/GenBank/DDBJ whole genome shotgun (WGS) entry which is preliminary data.</text>
</comment>
<dbReference type="Proteomes" id="UP001160148">
    <property type="component" value="Unassembled WGS sequence"/>
</dbReference>
<gene>
    <name evidence="1" type="ORF">MEUPH1_LOCUS29977</name>
</gene>
<name>A0AAV0YAA0_9HEMI</name>
<protein>
    <submittedName>
        <fullName evidence="1">Uncharacterized protein</fullName>
    </submittedName>
</protein>
<evidence type="ECO:0000313" key="1">
    <source>
        <dbReference type="EMBL" id="CAI6376629.1"/>
    </source>
</evidence>
<keyword evidence="2" id="KW-1185">Reference proteome</keyword>